<accession>A0A1I6NT20</accession>
<dbReference type="RefSeq" id="WP_090222266.1">
    <property type="nucleotide sequence ID" value="NZ_FOZP01000001.1"/>
</dbReference>
<name>A0A1I6NT20_9FLAO</name>
<keyword evidence="2" id="KW-1185">Reference proteome</keyword>
<dbReference type="Gene3D" id="3.30.420.250">
    <property type="match status" value="1"/>
</dbReference>
<evidence type="ECO:0008006" key="3">
    <source>
        <dbReference type="Google" id="ProtNLM"/>
    </source>
</evidence>
<dbReference type="Proteomes" id="UP000199312">
    <property type="component" value="Unassembled WGS sequence"/>
</dbReference>
<protein>
    <recommendedName>
        <fullName evidence="3">DUF3822 domain-containing protein</fullName>
    </recommendedName>
</protein>
<dbReference type="Pfam" id="PF12864">
    <property type="entry name" value="DUF3822"/>
    <property type="match status" value="1"/>
</dbReference>
<dbReference type="STRING" id="593133.SAMN04488006_0519"/>
<proteinExistence type="predicted"/>
<organism evidence="1 2">
    <name type="scientific">Lutibacter maritimus</name>
    <dbReference type="NCBI Taxonomy" id="593133"/>
    <lineage>
        <taxon>Bacteria</taxon>
        <taxon>Pseudomonadati</taxon>
        <taxon>Bacteroidota</taxon>
        <taxon>Flavobacteriia</taxon>
        <taxon>Flavobacteriales</taxon>
        <taxon>Flavobacteriaceae</taxon>
        <taxon>Lutibacter</taxon>
    </lineage>
</organism>
<evidence type="ECO:0000313" key="2">
    <source>
        <dbReference type="Proteomes" id="UP000199312"/>
    </source>
</evidence>
<sequence>MIKQTKKISKNNTIDFNNLKDYHLSIQLSLDGFSFCICNIHTKSIEYFNSFEFADEHKISPYKHLELVEHVYNKESILKYKYPSVSVTHFNNLVTQVPKPIFDKNNLANYLKYSIKVLENDYITFDEIKNSDIVNVYIPFVNINNFLFDMYGSFIFKHASTVLIECLLNEFKNNIEQQYFVNVTKNTFEIVVIKNKKLELYNIFNFKTKEDFIYYILFIAEQLNLNPEEFQLILMGDIEKESELYKIVYQYIRNVSFYKNLTYNNIIDGISSHEHYTLLNQI</sequence>
<dbReference type="CDD" id="cd24013">
    <property type="entry name" value="ASKHA_ATPase_BT3980-like"/>
    <property type="match status" value="1"/>
</dbReference>
<dbReference type="OrthoDB" id="658622at2"/>
<dbReference type="AlphaFoldDB" id="A0A1I6NT20"/>
<dbReference type="Gene3D" id="3.30.420.260">
    <property type="match status" value="1"/>
</dbReference>
<gene>
    <name evidence="1" type="ORF">SAMN04488006_0519</name>
</gene>
<dbReference type="EMBL" id="FOZP01000001">
    <property type="protein sequence ID" value="SFS31025.1"/>
    <property type="molecule type" value="Genomic_DNA"/>
</dbReference>
<evidence type="ECO:0000313" key="1">
    <source>
        <dbReference type="EMBL" id="SFS31025.1"/>
    </source>
</evidence>
<dbReference type="InterPro" id="IPR024213">
    <property type="entry name" value="DUF3822"/>
</dbReference>
<reference evidence="2" key="1">
    <citation type="submission" date="2016-10" db="EMBL/GenBank/DDBJ databases">
        <authorList>
            <person name="Varghese N."/>
            <person name="Submissions S."/>
        </authorList>
    </citation>
    <scope>NUCLEOTIDE SEQUENCE [LARGE SCALE GENOMIC DNA]</scope>
    <source>
        <strain evidence="2">DSM 24450</strain>
    </source>
</reference>